<organism evidence="1 2">
    <name type="scientific">Paeniroseomonas aquatica</name>
    <dbReference type="NCBI Taxonomy" id="373043"/>
    <lineage>
        <taxon>Bacteria</taxon>
        <taxon>Pseudomonadati</taxon>
        <taxon>Pseudomonadota</taxon>
        <taxon>Alphaproteobacteria</taxon>
        <taxon>Acetobacterales</taxon>
        <taxon>Acetobacteraceae</taxon>
        <taxon>Paeniroseomonas</taxon>
    </lineage>
</organism>
<dbReference type="Proteomes" id="UP001529369">
    <property type="component" value="Unassembled WGS sequence"/>
</dbReference>
<protein>
    <submittedName>
        <fullName evidence="1">Recombinase family protein</fullName>
    </submittedName>
</protein>
<proteinExistence type="predicted"/>
<accession>A0ABT8AF27</accession>
<sequence length="191" mass="20373">SAGTKGPEAALTLFRDFAAAFTAEWNRLQAETSAGLSGKRQELERVERQLGKLVDALAEGAQVSTVKARLVELENRKVILTEALAGSAAPAPRLHPRLADVYRDKVAFLIGALDADDGAELRKQVRSLVETIQLISEAGSLRLEVRGALGAILRFASGPGIDKGADRLVSALWVQVKGDAGTGFEPVTFRL</sequence>
<feature type="non-terminal residue" evidence="1">
    <location>
        <position position="1"/>
    </location>
</feature>
<feature type="non-terminal residue" evidence="1">
    <location>
        <position position="191"/>
    </location>
</feature>
<dbReference type="EMBL" id="JAUFPN010000217">
    <property type="protein sequence ID" value="MDN3568427.1"/>
    <property type="molecule type" value="Genomic_DNA"/>
</dbReference>
<name>A0ABT8AF27_9PROT</name>
<keyword evidence="2" id="KW-1185">Reference proteome</keyword>
<gene>
    <name evidence="1" type="ORF">QWZ14_28950</name>
</gene>
<reference evidence="2" key="1">
    <citation type="journal article" date="2019" name="Int. J. Syst. Evol. Microbiol.">
        <title>The Global Catalogue of Microorganisms (GCM) 10K type strain sequencing project: providing services to taxonomists for standard genome sequencing and annotation.</title>
        <authorList>
            <consortium name="The Broad Institute Genomics Platform"/>
            <consortium name="The Broad Institute Genome Sequencing Center for Infectious Disease"/>
            <person name="Wu L."/>
            <person name="Ma J."/>
        </authorList>
    </citation>
    <scope>NUCLEOTIDE SEQUENCE [LARGE SCALE GENOMIC DNA]</scope>
    <source>
        <strain evidence="2">CECT 7131</strain>
    </source>
</reference>
<comment type="caution">
    <text evidence="1">The sequence shown here is derived from an EMBL/GenBank/DDBJ whole genome shotgun (WGS) entry which is preliminary data.</text>
</comment>
<evidence type="ECO:0000313" key="1">
    <source>
        <dbReference type="EMBL" id="MDN3568427.1"/>
    </source>
</evidence>
<evidence type="ECO:0000313" key="2">
    <source>
        <dbReference type="Proteomes" id="UP001529369"/>
    </source>
</evidence>